<accession>A0A3N0CTF9</accession>
<dbReference type="Proteomes" id="UP000267128">
    <property type="component" value="Unassembled WGS sequence"/>
</dbReference>
<dbReference type="GO" id="GO:0004519">
    <property type="term" value="F:endonuclease activity"/>
    <property type="evidence" value="ECO:0007669"/>
    <property type="project" value="UniProtKB-KW"/>
</dbReference>
<comment type="caution">
    <text evidence="2">The sequence shown here is derived from an EMBL/GenBank/DDBJ whole genome shotgun (WGS) entry which is preliminary data.</text>
</comment>
<sequence length="244" mass="27113">MPERRAPRVLRGATFNILRRDPEGRQALANQLKRYCEAHHLDFVLLQEIAGHHAALRTIEGYDLIAFPATPDRGDNGILVRHAVPHGPGMSIAVKSYWFTRKGKRFPARSIVSVGLSDWLRVTTVHAPVQVLNHSSRFRGAARRITAYRRTAAALVKHARRVANRTPGVALVIAGDWNAGTAAYGVGTPSWVARKAGMKKHRVVGARIDWPMSRGCHLDDIEVDRTPHNLGSDHPIVRFTVTED</sequence>
<organism evidence="2 3">
    <name type="scientific">Nocardioides marmoriginsengisoli</name>
    <dbReference type="NCBI Taxonomy" id="661483"/>
    <lineage>
        <taxon>Bacteria</taxon>
        <taxon>Bacillati</taxon>
        <taxon>Actinomycetota</taxon>
        <taxon>Actinomycetes</taxon>
        <taxon>Propionibacteriales</taxon>
        <taxon>Nocardioidaceae</taxon>
        <taxon>Nocardioides</taxon>
    </lineage>
</organism>
<dbReference type="OrthoDB" id="5523859at2"/>
<evidence type="ECO:0000313" key="2">
    <source>
        <dbReference type="EMBL" id="RNL66233.1"/>
    </source>
</evidence>
<dbReference type="SUPFAM" id="SSF56219">
    <property type="entry name" value="DNase I-like"/>
    <property type="match status" value="1"/>
</dbReference>
<keyword evidence="2" id="KW-0378">Hydrolase</keyword>
<dbReference type="Gene3D" id="3.60.10.10">
    <property type="entry name" value="Endonuclease/exonuclease/phosphatase"/>
    <property type="match status" value="1"/>
</dbReference>
<dbReference type="GO" id="GO:0004527">
    <property type="term" value="F:exonuclease activity"/>
    <property type="evidence" value="ECO:0007669"/>
    <property type="project" value="UniProtKB-KW"/>
</dbReference>
<dbReference type="InterPro" id="IPR005135">
    <property type="entry name" value="Endo/exonuclease/phosphatase"/>
</dbReference>
<dbReference type="RefSeq" id="WP_123225678.1">
    <property type="nucleotide sequence ID" value="NZ_RJSE01000001.1"/>
</dbReference>
<dbReference type="Pfam" id="PF03372">
    <property type="entry name" value="Exo_endo_phos"/>
    <property type="match status" value="1"/>
</dbReference>
<evidence type="ECO:0000313" key="3">
    <source>
        <dbReference type="Proteomes" id="UP000267128"/>
    </source>
</evidence>
<keyword evidence="2" id="KW-0269">Exonuclease</keyword>
<evidence type="ECO:0000259" key="1">
    <source>
        <dbReference type="Pfam" id="PF03372"/>
    </source>
</evidence>
<proteinExistence type="predicted"/>
<gene>
    <name evidence="2" type="ORF">EFK50_00995</name>
</gene>
<keyword evidence="2" id="KW-0540">Nuclease</keyword>
<keyword evidence="2" id="KW-0255">Endonuclease</keyword>
<dbReference type="InterPro" id="IPR036691">
    <property type="entry name" value="Endo/exonu/phosph_ase_sf"/>
</dbReference>
<keyword evidence="3" id="KW-1185">Reference proteome</keyword>
<protein>
    <submittedName>
        <fullName evidence="2">Endonuclease/exonuclease/phosphatase family protein</fullName>
    </submittedName>
</protein>
<reference evidence="2 3" key="1">
    <citation type="submission" date="2018-11" db="EMBL/GenBank/DDBJ databases">
        <authorList>
            <person name="Li F."/>
        </authorList>
    </citation>
    <scope>NUCLEOTIDE SEQUENCE [LARGE SCALE GENOMIC DNA]</scope>
    <source>
        <strain evidence="2 3">Gsoil 097</strain>
    </source>
</reference>
<feature type="domain" description="Endonuclease/exonuclease/phosphatase" evidence="1">
    <location>
        <begin position="13"/>
        <end position="184"/>
    </location>
</feature>
<name>A0A3N0CTF9_9ACTN</name>
<dbReference type="EMBL" id="RJSE01000001">
    <property type="protein sequence ID" value="RNL66233.1"/>
    <property type="molecule type" value="Genomic_DNA"/>
</dbReference>
<dbReference type="AlphaFoldDB" id="A0A3N0CTF9"/>